<feature type="transmembrane region" description="Helical" evidence="1">
    <location>
        <begin position="6"/>
        <end position="31"/>
    </location>
</feature>
<dbReference type="Pfam" id="PF09851">
    <property type="entry name" value="SHOCT"/>
    <property type="match status" value="1"/>
</dbReference>
<proteinExistence type="predicted"/>
<keyword evidence="1" id="KW-1133">Transmembrane helix</keyword>
<protein>
    <submittedName>
        <fullName evidence="3">SHOCT domain-containing protein</fullName>
    </submittedName>
</protein>
<evidence type="ECO:0000313" key="4">
    <source>
        <dbReference type="Proteomes" id="UP000705867"/>
    </source>
</evidence>
<sequence length="72" mass="8442">MYGGMGIWMVINLLFLVLLIAGIVLLVVWLVRRPEKNTSGRIEESAMEILKRRYARGEISKEEYERMRKDLS</sequence>
<name>A0A953SI43_9BACT</name>
<dbReference type="EMBL" id="JAIOIV010000144">
    <property type="protein sequence ID" value="MBZ0158234.1"/>
    <property type="molecule type" value="Genomic_DNA"/>
</dbReference>
<dbReference type="AlphaFoldDB" id="A0A953SI43"/>
<keyword evidence="1" id="KW-0812">Transmembrane</keyword>
<comment type="caution">
    <text evidence="3">The sequence shown here is derived from an EMBL/GenBank/DDBJ whole genome shotgun (WGS) entry which is preliminary data.</text>
</comment>
<evidence type="ECO:0000259" key="2">
    <source>
        <dbReference type="Pfam" id="PF09851"/>
    </source>
</evidence>
<dbReference type="InterPro" id="IPR018649">
    <property type="entry name" value="SHOCT"/>
</dbReference>
<gene>
    <name evidence="3" type="ORF">K8I29_18725</name>
</gene>
<organism evidence="3 4">
    <name type="scientific">Candidatus Nitrobium versatile</name>
    <dbReference type="NCBI Taxonomy" id="2884831"/>
    <lineage>
        <taxon>Bacteria</taxon>
        <taxon>Pseudomonadati</taxon>
        <taxon>Nitrospirota</taxon>
        <taxon>Nitrospiria</taxon>
        <taxon>Nitrospirales</taxon>
        <taxon>Nitrospiraceae</taxon>
        <taxon>Candidatus Nitrobium</taxon>
    </lineage>
</organism>
<reference evidence="3" key="1">
    <citation type="journal article" date="2021" name="bioRxiv">
        <title>Unraveling nitrogen, sulfur and carbon metabolic pathways and microbial community transcriptional responses to substrate deprivation and toxicity stresses in a bioreactor mimicking anoxic brackish coastal sediment conditions.</title>
        <authorList>
            <person name="Martins P.D."/>
            <person name="Echeveste M.J."/>
            <person name="Arshad A."/>
            <person name="Kurth J."/>
            <person name="Ouboter H."/>
            <person name="Jetten M.S.M."/>
            <person name="Welte C.U."/>
        </authorList>
    </citation>
    <scope>NUCLEOTIDE SEQUENCE</scope>
    <source>
        <strain evidence="3">MAG_39</strain>
    </source>
</reference>
<evidence type="ECO:0000313" key="3">
    <source>
        <dbReference type="EMBL" id="MBZ0158234.1"/>
    </source>
</evidence>
<evidence type="ECO:0000256" key="1">
    <source>
        <dbReference type="SAM" id="Phobius"/>
    </source>
</evidence>
<feature type="domain" description="SHOCT" evidence="2">
    <location>
        <begin position="46"/>
        <end position="71"/>
    </location>
</feature>
<accession>A0A953SI43</accession>
<reference evidence="3" key="2">
    <citation type="submission" date="2021-08" db="EMBL/GenBank/DDBJ databases">
        <authorList>
            <person name="Dalcin Martins P."/>
        </authorList>
    </citation>
    <scope>NUCLEOTIDE SEQUENCE</scope>
    <source>
        <strain evidence="3">MAG_39</strain>
    </source>
</reference>
<keyword evidence="1" id="KW-0472">Membrane</keyword>
<dbReference type="Proteomes" id="UP000705867">
    <property type="component" value="Unassembled WGS sequence"/>
</dbReference>